<dbReference type="PANTHER" id="PTHR44167:SF24">
    <property type="entry name" value="SERINE_THREONINE-PROTEIN KINASE CHK2"/>
    <property type="match status" value="1"/>
</dbReference>
<dbReference type="Pfam" id="PF00069">
    <property type="entry name" value="Pkinase"/>
    <property type="match status" value="2"/>
</dbReference>
<dbReference type="GO" id="GO:0005634">
    <property type="term" value="C:nucleus"/>
    <property type="evidence" value="ECO:0007669"/>
    <property type="project" value="TreeGrafter"/>
</dbReference>
<dbReference type="AlphaFoldDB" id="A0A078AAT4"/>
<gene>
    <name evidence="2" type="primary">Contig16751.g17845</name>
    <name evidence="2" type="ORF">STYLEM_7941</name>
</gene>
<dbReference type="SMART" id="SM00220">
    <property type="entry name" value="S_TKc"/>
    <property type="match status" value="2"/>
</dbReference>
<name>A0A078AAT4_STYLE</name>
<proteinExistence type="predicted"/>
<evidence type="ECO:0000313" key="3">
    <source>
        <dbReference type="Proteomes" id="UP000039865"/>
    </source>
</evidence>
<dbReference type="Proteomes" id="UP000039865">
    <property type="component" value="Unassembled WGS sequence"/>
</dbReference>
<accession>A0A078AAT4</accession>
<organism evidence="2 3">
    <name type="scientific">Stylonychia lemnae</name>
    <name type="common">Ciliate</name>
    <dbReference type="NCBI Taxonomy" id="5949"/>
    <lineage>
        <taxon>Eukaryota</taxon>
        <taxon>Sar</taxon>
        <taxon>Alveolata</taxon>
        <taxon>Ciliophora</taxon>
        <taxon>Intramacronucleata</taxon>
        <taxon>Spirotrichea</taxon>
        <taxon>Stichotrichia</taxon>
        <taxon>Sporadotrichida</taxon>
        <taxon>Oxytrichidae</taxon>
        <taxon>Stylonychinae</taxon>
        <taxon>Stylonychia</taxon>
    </lineage>
</organism>
<evidence type="ECO:0000259" key="1">
    <source>
        <dbReference type="PROSITE" id="PS50011"/>
    </source>
</evidence>
<reference evidence="2 3" key="1">
    <citation type="submission" date="2014-06" db="EMBL/GenBank/DDBJ databases">
        <authorList>
            <person name="Swart Estienne"/>
        </authorList>
    </citation>
    <scope>NUCLEOTIDE SEQUENCE [LARGE SCALE GENOMIC DNA]</scope>
    <source>
        <strain evidence="2 3">130c</strain>
    </source>
</reference>
<dbReference type="EMBL" id="CCKQ01007566">
    <property type="protein sequence ID" value="CDW78956.1"/>
    <property type="molecule type" value="Genomic_DNA"/>
</dbReference>
<evidence type="ECO:0000313" key="2">
    <source>
        <dbReference type="EMBL" id="CDW78956.1"/>
    </source>
</evidence>
<dbReference type="InterPro" id="IPR000719">
    <property type="entry name" value="Prot_kinase_dom"/>
</dbReference>
<feature type="domain" description="Protein kinase" evidence="1">
    <location>
        <begin position="17"/>
        <end position="336"/>
    </location>
</feature>
<dbReference type="GO" id="GO:0044773">
    <property type="term" value="P:mitotic DNA damage checkpoint signaling"/>
    <property type="evidence" value="ECO:0007669"/>
    <property type="project" value="TreeGrafter"/>
</dbReference>
<dbReference type="PROSITE" id="PS50011">
    <property type="entry name" value="PROTEIN_KINASE_DOM"/>
    <property type="match status" value="2"/>
</dbReference>
<feature type="domain" description="Protein kinase" evidence="1">
    <location>
        <begin position="329"/>
        <end position="515"/>
    </location>
</feature>
<keyword evidence="2" id="KW-0418">Kinase</keyword>
<dbReference type="OrthoDB" id="626167at2759"/>
<dbReference type="PANTHER" id="PTHR44167">
    <property type="entry name" value="OVARIAN-SPECIFIC SERINE/THREONINE-PROTEIN KINASE LOK-RELATED"/>
    <property type="match status" value="1"/>
</dbReference>
<dbReference type="InParanoid" id="A0A078AAT4"/>
<dbReference type="Gene3D" id="1.10.510.10">
    <property type="entry name" value="Transferase(Phosphotransferase) domain 1"/>
    <property type="match status" value="2"/>
</dbReference>
<sequence>MAATGLGVEFRDTEEQYRIKYQLSQDPFGKTYQADKLVDHKIINGGRRVALEISKIYRGMNKKDNEEFAREILRIMTVNASHQLRHPNIVEIEDVLLNDQAELFIVSELGECNLKDFINRKINGGNQSFNNSEIAFIMLQLLEGLEYIHDSSFIHRDISPDNLFVFNDGIIKIGSFDISDFGKQDYINAGKDCYKAPEIILGQQYDNKVDIWSLGIVFYYLMTGTYQIKKEAEMKDVNSDRQQYNKYQCYVMNYYFNQVKSSVGNSMQQLKNNAGVLAKDLKDENNKNVAFKKQDLSILNFRKGENLSYEVLRILREIETFQLKHPNIVEILDSYLTIDCKLIIVSELAKYDLTEFKNQRGEMNYSDISTIMIQLLEGLEEAHCKGFIHRDINPQKILVFDNDIVKICDFDIESFGILSVAQAGAGHYMAPEVLNLESYDKSVDIWSLGVLLYYLCHGTERQNMKPINAQLIKNIKITFLPQYSKFQEIFDEMTTFQPNQRPKITYLKQKFMKFIDNSTYYQNYQNELIMFKLNLLKNSINKDFEQLYNLLQPHFNNNKLAYDNTIKLGLEDFKITIKNFQNLVIYFQQRF</sequence>
<keyword evidence="2" id="KW-0808">Transferase</keyword>
<dbReference type="CDD" id="cd00180">
    <property type="entry name" value="PKc"/>
    <property type="match status" value="1"/>
</dbReference>
<keyword evidence="3" id="KW-1185">Reference proteome</keyword>
<dbReference type="GO" id="GO:0005524">
    <property type="term" value="F:ATP binding"/>
    <property type="evidence" value="ECO:0007669"/>
    <property type="project" value="InterPro"/>
</dbReference>
<dbReference type="InterPro" id="IPR011009">
    <property type="entry name" value="Kinase-like_dom_sf"/>
</dbReference>
<dbReference type="InterPro" id="IPR008266">
    <property type="entry name" value="Tyr_kinase_AS"/>
</dbReference>
<dbReference type="SUPFAM" id="SSF56112">
    <property type="entry name" value="Protein kinase-like (PK-like)"/>
    <property type="match status" value="2"/>
</dbReference>
<protein>
    <submittedName>
        <fullName evidence="2">Camk family protein kinase</fullName>
    </submittedName>
</protein>
<dbReference type="GO" id="GO:0004674">
    <property type="term" value="F:protein serine/threonine kinase activity"/>
    <property type="evidence" value="ECO:0007669"/>
    <property type="project" value="TreeGrafter"/>
</dbReference>
<dbReference type="GO" id="GO:0005737">
    <property type="term" value="C:cytoplasm"/>
    <property type="evidence" value="ECO:0007669"/>
    <property type="project" value="TreeGrafter"/>
</dbReference>
<dbReference type="PROSITE" id="PS00109">
    <property type="entry name" value="PROTEIN_KINASE_TYR"/>
    <property type="match status" value="1"/>
</dbReference>